<organism evidence="2 3">
    <name type="scientific">Mortierella alpina</name>
    <name type="common">Oleaginous fungus</name>
    <name type="synonym">Mortierella renispora</name>
    <dbReference type="NCBI Taxonomy" id="64518"/>
    <lineage>
        <taxon>Eukaryota</taxon>
        <taxon>Fungi</taxon>
        <taxon>Fungi incertae sedis</taxon>
        <taxon>Mucoromycota</taxon>
        <taxon>Mortierellomycotina</taxon>
        <taxon>Mortierellomycetes</taxon>
        <taxon>Mortierellales</taxon>
        <taxon>Mortierellaceae</taxon>
        <taxon>Mortierella</taxon>
    </lineage>
</organism>
<comment type="caution">
    <text evidence="2">The sequence shown here is derived from an EMBL/GenBank/DDBJ whole genome shotgun (WGS) entry which is preliminary data.</text>
</comment>
<name>A0A9P6LUM5_MORAP</name>
<gene>
    <name evidence="2" type="ORF">BGZ70_005866</name>
</gene>
<dbReference type="EMBL" id="JAAAHY010003186">
    <property type="protein sequence ID" value="KAF9943503.1"/>
    <property type="molecule type" value="Genomic_DNA"/>
</dbReference>
<dbReference type="AlphaFoldDB" id="A0A9P6LUM5"/>
<accession>A0A9P6LUM5</accession>
<reference evidence="2" key="1">
    <citation type="journal article" date="2020" name="Fungal Divers.">
        <title>Resolving the Mortierellaceae phylogeny through synthesis of multi-gene phylogenetics and phylogenomics.</title>
        <authorList>
            <person name="Vandepol N."/>
            <person name="Liber J."/>
            <person name="Desiro A."/>
            <person name="Na H."/>
            <person name="Kennedy M."/>
            <person name="Barry K."/>
            <person name="Grigoriev I.V."/>
            <person name="Miller A.N."/>
            <person name="O'Donnell K."/>
            <person name="Stajich J.E."/>
            <person name="Bonito G."/>
        </authorList>
    </citation>
    <scope>NUCLEOTIDE SEQUENCE</scope>
    <source>
        <strain evidence="2">CK1249</strain>
    </source>
</reference>
<feature type="non-terminal residue" evidence="2">
    <location>
        <position position="1"/>
    </location>
</feature>
<sequence length="147" mass="16176">PSAAAPSDSKTLAHQSGTDTRMPWRKLVFAGWNCFNQRLDPMFCESNRFEAIRALHVEHLTPGLFDLSCVLSELPAMEELVLEAFMSTPYSEGRNALVAWTDREQQLRQHSESTIVCEAPKPGADTDNGGQDHAADPPRGDSGPQIP</sequence>
<protein>
    <submittedName>
        <fullName evidence="2">Uncharacterized protein</fullName>
    </submittedName>
</protein>
<feature type="region of interest" description="Disordered" evidence="1">
    <location>
        <begin position="109"/>
        <end position="147"/>
    </location>
</feature>
<evidence type="ECO:0000313" key="3">
    <source>
        <dbReference type="Proteomes" id="UP000738359"/>
    </source>
</evidence>
<proteinExistence type="predicted"/>
<dbReference type="Proteomes" id="UP000738359">
    <property type="component" value="Unassembled WGS sequence"/>
</dbReference>
<dbReference type="OrthoDB" id="2407620at2759"/>
<evidence type="ECO:0000256" key="1">
    <source>
        <dbReference type="SAM" id="MobiDB-lite"/>
    </source>
</evidence>
<keyword evidence="3" id="KW-1185">Reference proteome</keyword>
<evidence type="ECO:0000313" key="2">
    <source>
        <dbReference type="EMBL" id="KAF9943503.1"/>
    </source>
</evidence>